<evidence type="ECO:0000256" key="7">
    <source>
        <dbReference type="SAM" id="Phobius"/>
    </source>
</evidence>
<feature type="domain" description="EamA" evidence="8">
    <location>
        <begin position="9"/>
        <end position="141"/>
    </location>
</feature>
<feature type="transmembrane region" description="Helical" evidence="7">
    <location>
        <begin position="9"/>
        <end position="31"/>
    </location>
</feature>
<feature type="transmembrane region" description="Helical" evidence="7">
    <location>
        <begin position="154"/>
        <end position="173"/>
    </location>
</feature>
<dbReference type="SUPFAM" id="SSF103481">
    <property type="entry name" value="Multidrug resistance efflux transporter EmrE"/>
    <property type="match status" value="2"/>
</dbReference>
<keyword evidence="4 7" id="KW-0812">Transmembrane</keyword>
<feature type="transmembrane region" description="Helical" evidence="7">
    <location>
        <begin position="100"/>
        <end position="118"/>
    </location>
</feature>
<evidence type="ECO:0000313" key="10">
    <source>
        <dbReference type="Proteomes" id="UP001597262"/>
    </source>
</evidence>
<evidence type="ECO:0000256" key="5">
    <source>
        <dbReference type="ARBA" id="ARBA00022989"/>
    </source>
</evidence>
<evidence type="ECO:0000313" key="9">
    <source>
        <dbReference type="EMBL" id="MFD1177912.1"/>
    </source>
</evidence>
<feature type="transmembrane region" description="Helical" evidence="7">
    <location>
        <begin position="43"/>
        <end position="62"/>
    </location>
</feature>
<dbReference type="PANTHER" id="PTHR32322">
    <property type="entry name" value="INNER MEMBRANE TRANSPORTER"/>
    <property type="match status" value="1"/>
</dbReference>
<feature type="transmembrane region" description="Helical" evidence="7">
    <location>
        <begin position="74"/>
        <end position="94"/>
    </location>
</feature>
<comment type="subcellular location">
    <subcellularLocation>
        <location evidence="1">Cell membrane</location>
        <topology evidence="1">Multi-pass membrane protein</topology>
    </subcellularLocation>
</comment>
<feature type="transmembrane region" description="Helical" evidence="7">
    <location>
        <begin position="279"/>
        <end position="296"/>
    </location>
</feature>
<feature type="domain" description="EamA" evidence="8">
    <location>
        <begin position="154"/>
        <end position="295"/>
    </location>
</feature>
<sequence length="309" mass="33311">MQTQSLKLAYWAVIVNAVIVGFSFLFTKVAIEFADPMDTLTFRFAASFAVILIPFIFGRLTLNFRGKSLVKPLLLAAIYPLGFFVFQTFGLQYATSSEGGILYAFTPVLTMLLAFLFLKESTTLLQKLSIALSIFGVVFILVMKGSGFSLSNTAGIILLSLSCLAFAGYSVLARSMLKTYRPVEITFLTQGIGFTVFLVISLTNHVTTGTIKTFFTPLASGSFILSVLYLGVLSSLITALTANYALSKLEASRVSVFTSLSTVVSIAAGALLLGEEIRLYHIIGSVLIIVGVIGTNQASRKAEKHPDLG</sequence>
<feature type="transmembrane region" description="Helical" evidence="7">
    <location>
        <begin position="254"/>
        <end position="273"/>
    </location>
</feature>
<comment type="similarity">
    <text evidence="2">Belongs to the EamA transporter family.</text>
</comment>
<keyword evidence="3" id="KW-1003">Cell membrane</keyword>
<gene>
    <name evidence="9" type="ORF">ACFQ3W_16600</name>
</gene>
<dbReference type="Pfam" id="PF00892">
    <property type="entry name" value="EamA"/>
    <property type="match status" value="2"/>
</dbReference>
<reference evidence="10" key="1">
    <citation type="journal article" date="2019" name="Int. J. Syst. Evol. Microbiol.">
        <title>The Global Catalogue of Microorganisms (GCM) 10K type strain sequencing project: providing services to taxonomists for standard genome sequencing and annotation.</title>
        <authorList>
            <consortium name="The Broad Institute Genomics Platform"/>
            <consortium name="The Broad Institute Genome Sequencing Center for Infectious Disease"/>
            <person name="Wu L."/>
            <person name="Ma J."/>
        </authorList>
    </citation>
    <scope>NUCLEOTIDE SEQUENCE [LARGE SCALE GENOMIC DNA]</scope>
    <source>
        <strain evidence="10">CCUG 59189</strain>
    </source>
</reference>
<name>A0ABW3S0Y8_9BACL</name>
<dbReference type="InterPro" id="IPR050638">
    <property type="entry name" value="AA-Vitamin_Transporters"/>
</dbReference>
<keyword evidence="6 7" id="KW-0472">Membrane</keyword>
<dbReference type="PANTHER" id="PTHR32322:SF18">
    <property type="entry name" value="S-ADENOSYLMETHIONINE_S-ADENOSYLHOMOCYSTEINE TRANSPORTER"/>
    <property type="match status" value="1"/>
</dbReference>
<dbReference type="RefSeq" id="WP_379320360.1">
    <property type="nucleotide sequence ID" value="NZ_JBHTLM010000012.1"/>
</dbReference>
<evidence type="ECO:0000256" key="3">
    <source>
        <dbReference type="ARBA" id="ARBA00022475"/>
    </source>
</evidence>
<evidence type="ECO:0000256" key="1">
    <source>
        <dbReference type="ARBA" id="ARBA00004651"/>
    </source>
</evidence>
<keyword evidence="10" id="KW-1185">Reference proteome</keyword>
<evidence type="ECO:0000256" key="6">
    <source>
        <dbReference type="ARBA" id="ARBA00023136"/>
    </source>
</evidence>
<dbReference type="InterPro" id="IPR037185">
    <property type="entry name" value="EmrE-like"/>
</dbReference>
<dbReference type="Gene3D" id="1.10.3730.20">
    <property type="match status" value="1"/>
</dbReference>
<dbReference type="Proteomes" id="UP001597262">
    <property type="component" value="Unassembled WGS sequence"/>
</dbReference>
<proteinExistence type="inferred from homology"/>
<keyword evidence="5 7" id="KW-1133">Transmembrane helix</keyword>
<protein>
    <submittedName>
        <fullName evidence="9">DMT family transporter</fullName>
    </submittedName>
</protein>
<feature type="transmembrane region" description="Helical" evidence="7">
    <location>
        <begin position="223"/>
        <end position="242"/>
    </location>
</feature>
<feature type="transmembrane region" description="Helical" evidence="7">
    <location>
        <begin position="185"/>
        <end position="203"/>
    </location>
</feature>
<dbReference type="InterPro" id="IPR000620">
    <property type="entry name" value="EamA_dom"/>
</dbReference>
<feature type="transmembrane region" description="Helical" evidence="7">
    <location>
        <begin position="130"/>
        <end position="148"/>
    </location>
</feature>
<evidence type="ECO:0000256" key="2">
    <source>
        <dbReference type="ARBA" id="ARBA00007362"/>
    </source>
</evidence>
<dbReference type="EMBL" id="JBHTLM010000012">
    <property type="protein sequence ID" value="MFD1177912.1"/>
    <property type="molecule type" value="Genomic_DNA"/>
</dbReference>
<evidence type="ECO:0000259" key="8">
    <source>
        <dbReference type="Pfam" id="PF00892"/>
    </source>
</evidence>
<evidence type="ECO:0000256" key="4">
    <source>
        <dbReference type="ARBA" id="ARBA00022692"/>
    </source>
</evidence>
<comment type="caution">
    <text evidence="9">The sequence shown here is derived from an EMBL/GenBank/DDBJ whole genome shotgun (WGS) entry which is preliminary data.</text>
</comment>
<organism evidence="9 10">
    <name type="scientific">Paenibacillus puldeungensis</name>
    <dbReference type="NCBI Taxonomy" id="696536"/>
    <lineage>
        <taxon>Bacteria</taxon>
        <taxon>Bacillati</taxon>
        <taxon>Bacillota</taxon>
        <taxon>Bacilli</taxon>
        <taxon>Bacillales</taxon>
        <taxon>Paenibacillaceae</taxon>
        <taxon>Paenibacillus</taxon>
    </lineage>
</organism>
<accession>A0ABW3S0Y8</accession>